<reference evidence="1 2" key="1">
    <citation type="submission" date="2019-03" db="EMBL/GenBank/DDBJ databases">
        <title>Genomic Encyclopedia of Type Strains, Phase IV (KMG-IV): sequencing the most valuable type-strain genomes for metagenomic binning, comparative biology and taxonomic classification.</title>
        <authorList>
            <person name="Goeker M."/>
        </authorList>
    </citation>
    <scope>NUCLEOTIDE SEQUENCE [LARGE SCALE GENOMIC DNA]</scope>
    <source>
        <strain evidence="1 2">DSM 23344</strain>
    </source>
</reference>
<accession>A0A4R2KV97</accession>
<sequence>MNSLLHRIGTRLAEFLSKPRGKGEDFRGPGVEALLNALEPGDVLLVEGTSRISTAIRYLTQSTWSHAALYIGFGHDRGDIPDAHCFIEADTRAGVRTTGISEYAGFNTRICRPVGVSNEDRRRVIDHALGRLGHQYDLRNITDLARYLLPTPPVPSQFRRRMISLGSGDPTRAICSTLIAEAFQSIRYPILPFIGQDSVDDGRTLEVLLYRRHHTLFVPRDFDLSPYFDIIKPTLHENFNFRRLKWVESELPEKERQAL</sequence>
<comment type="caution">
    <text evidence="1">The sequence shown here is derived from an EMBL/GenBank/DDBJ whole genome shotgun (WGS) entry which is preliminary data.</text>
</comment>
<gene>
    <name evidence="1" type="ORF">EV688_102200</name>
</gene>
<dbReference type="Gene3D" id="3.90.1720.10">
    <property type="entry name" value="endopeptidase domain like (from Nostoc punctiforme)"/>
    <property type="match status" value="1"/>
</dbReference>
<dbReference type="AlphaFoldDB" id="A0A4R2KV97"/>
<dbReference type="Pfam" id="PF05708">
    <property type="entry name" value="Peptidase_C92"/>
    <property type="match status" value="1"/>
</dbReference>
<dbReference type="OrthoDB" id="1550427at2"/>
<dbReference type="InterPro" id="IPR038765">
    <property type="entry name" value="Papain-like_cys_pep_sf"/>
</dbReference>
<evidence type="ECO:0000313" key="1">
    <source>
        <dbReference type="EMBL" id="TCO77743.1"/>
    </source>
</evidence>
<organism evidence="1 2">
    <name type="scientific">Chromatocurvus halotolerans</name>
    <dbReference type="NCBI Taxonomy" id="1132028"/>
    <lineage>
        <taxon>Bacteria</taxon>
        <taxon>Pseudomonadati</taxon>
        <taxon>Pseudomonadota</taxon>
        <taxon>Gammaproteobacteria</taxon>
        <taxon>Cellvibrionales</taxon>
        <taxon>Halieaceae</taxon>
        <taxon>Chromatocurvus</taxon>
    </lineage>
</organism>
<name>A0A4R2KV97_9GAMM</name>
<proteinExistence type="predicted"/>
<dbReference type="EMBL" id="SLWX01000002">
    <property type="protein sequence ID" value="TCO77743.1"/>
    <property type="molecule type" value="Genomic_DNA"/>
</dbReference>
<dbReference type="InterPro" id="IPR024453">
    <property type="entry name" value="Peptidase_C92"/>
</dbReference>
<keyword evidence="2" id="KW-1185">Reference proteome</keyword>
<dbReference type="RefSeq" id="WP_117314621.1">
    <property type="nucleotide sequence ID" value="NZ_QQSW01000001.1"/>
</dbReference>
<dbReference type="Proteomes" id="UP000294980">
    <property type="component" value="Unassembled WGS sequence"/>
</dbReference>
<protein>
    <submittedName>
        <fullName evidence="1">Permuted papain-like amidase YaeF/Yiix C92 family enzyme</fullName>
    </submittedName>
</protein>
<dbReference type="SUPFAM" id="SSF54001">
    <property type="entry name" value="Cysteine proteinases"/>
    <property type="match status" value="1"/>
</dbReference>
<evidence type="ECO:0000313" key="2">
    <source>
        <dbReference type="Proteomes" id="UP000294980"/>
    </source>
</evidence>